<dbReference type="SUPFAM" id="SSF55681">
    <property type="entry name" value="Class II aaRS and biotin synthetases"/>
    <property type="match status" value="1"/>
</dbReference>
<dbReference type="STRING" id="563192.HMPREF0179_01254"/>
<feature type="region of interest" description="Disordered" evidence="1">
    <location>
        <begin position="1"/>
        <end position="23"/>
    </location>
</feature>
<keyword evidence="4" id="KW-1185">Reference proteome</keyword>
<dbReference type="InterPro" id="IPR045864">
    <property type="entry name" value="aa-tRNA-synth_II/BPL/LPL"/>
</dbReference>
<reference evidence="3 4" key="1">
    <citation type="submission" date="2010-10" db="EMBL/GenBank/DDBJ databases">
        <authorList>
            <consortium name="The Broad Institute Genome Sequencing Platform"/>
            <person name="Ward D."/>
            <person name="Earl A."/>
            <person name="Feldgarden M."/>
            <person name="Young S.K."/>
            <person name="Gargeya S."/>
            <person name="Zeng Q."/>
            <person name="Alvarado L."/>
            <person name="Berlin A."/>
            <person name="Bochicchio J."/>
            <person name="Chapman S.B."/>
            <person name="Chen Z."/>
            <person name="Freedman E."/>
            <person name="Gellesch M."/>
            <person name="Goldberg J."/>
            <person name="Griggs A."/>
            <person name="Gujja S."/>
            <person name="Heilman E."/>
            <person name="Heiman D."/>
            <person name="Howarth C."/>
            <person name="Mehta T."/>
            <person name="Neiman D."/>
            <person name="Pearson M."/>
            <person name="Roberts A."/>
            <person name="Saif S."/>
            <person name="Shea T."/>
            <person name="Shenoy N."/>
            <person name="Sisk P."/>
            <person name="Stolte C."/>
            <person name="Sykes S."/>
            <person name="White J."/>
            <person name="Yandava C."/>
            <person name="Allen-Vercoe E."/>
            <person name="Sibley C."/>
            <person name="Ambrose C.E."/>
            <person name="Strauss J."/>
            <person name="Daigneault M."/>
            <person name="Haas B."/>
            <person name="Nusbaum C."/>
            <person name="Birren B."/>
        </authorList>
    </citation>
    <scope>NUCLEOTIDE SEQUENCE [LARGE SCALE GENOMIC DNA]</scope>
    <source>
        <strain evidence="3 4">3_1_6</strain>
    </source>
</reference>
<evidence type="ECO:0000259" key="2">
    <source>
        <dbReference type="Pfam" id="PF03099"/>
    </source>
</evidence>
<feature type="domain" description="BPL/LPL catalytic" evidence="2">
    <location>
        <begin position="97"/>
        <end position="195"/>
    </location>
</feature>
<dbReference type="HOGENOM" id="CLU_051096_1_0_7"/>
<dbReference type="Proteomes" id="UP000006034">
    <property type="component" value="Unassembled WGS sequence"/>
</dbReference>
<name>E5Y4Z1_BILW3</name>
<evidence type="ECO:0000313" key="4">
    <source>
        <dbReference type="Proteomes" id="UP000006034"/>
    </source>
</evidence>
<dbReference type="EMBL" id="ADCP02000001">
    <property type="protein sequence ID" value="EFV44959.1"/>
    <property type="molecule type" value="Genomic_DNA"/>
</dbReference>
<comment type="caution">
    <text evidence="3">The sequence shown here is derived from an EMBL/GenBank/DDBJ whole genome shotgun (WGS) entry which is preliminary data.</text>
</comment>
<evidence type="ECO:0000256" key="1">
    <source>
        <dbReference type="SAM" id="MobiDB-lite"/>
    </source>
</evidence>
<dbReference type="GO" id="GO:0004077">
    <property type="term" value="F:biotin--[biotin carboxyl-carrier protein] ligase activity"/>
    <property type="evidence" value="ECO:0007669"/>
    <property type="project" value="TreeGrafter"/>
</dbReference>
<accession>E5Y4Z1</accession>
<dbReference type="Gene3D" id="3.30.930.10">
    <property type="entry name" value="Bira Bifunctional Protein, Domain 2"/>
    <property type="match status" value="1"/>
</dbReference>
<dbReference type="eggNOG" id="COG0340">
    <property type="taxonomic scope" value="Bacteria"/>
</dbReference>
<dbReference type="InterPro" id="IPR004143">
    <property type="entry name" value="BPL_LPL_catalytic"/>
</dbReference>
<organism evidence="3 4">
    <name type="scientific">Bilophila wadsworthia (strain 3_1_6)</name>
    <dbReference type="NCBI Taxonomy" id="563192"/>
    <lineage>
        <taxon>Bacteria</taxon>
        <taxon>Pseudomonadati</taxon>
        <taxon>Thermodesulfobacteriota</taxon>
        <taxon>Desulfovibrionia</taxon>
        <taxon>Desulfovibrionales</taxon>
        <taxon>Desulfovibrionaceae</taxon>
        <taxon>Bilophila</taxon>
    </lineage>
</organism>
<sequence>MRLLHEGVHSERPPHDRLADPFPADHAAGSALWNGLPEAAFTMPGTSTACPYLEQFFTAPVSQTENTPETASVPAPVYLCGSATSSMDVARALAAHGQLPVWGSVLALSQRSGRGQLGRNWVSPEGNVYAALRLPQSHPFTGTAAAPAVGGLIAEALTHMGFDVHMKWPNDLLRREEQEEGPGWCKVGGILLEERPLPPHRETPAENLLVAGIGLNLVSSPPAALMRAQRAVPAGLLSSATKSNVSPLSVAGLWMRLVSRIFFCYVEEIDAKGKNAWRSLAERHLAFLGQTVLLTDGPDEQERHTGILEGLDDFGGLRLRNRKGTNSFLSGSLRLDRPPMQP</sequence>
<feature type="compositionally biased region" description="Basic and acidic residues" evidence="1">
    <location>
        <begin position="1"/>
        <end position="19"/>
    </location>
</feature>
<dbReference type="AlphaFoldDB" id="E5Y4Z1"/>
<evidence type="ECO:0000313" key="3">
    <source>
        <dbReference type="EMBL" id="EFV44959.1"/>
    </source>
</evidence>
<gene>
    <name evidence="3" type="ORF">HMPREF0179_01254</name>
</gene>
<dbReference type="GO" id="GO:0005737">
    <property type="term" value="C:cytoplasm"/>
    <property type="evidence" value="ECO:0007669"/>
    <property type="project" value="TreeGrafter"/>
</dbReference>
<proteinExistence type="predicted"/>
<reference evidence="3 4" key="2">
    <citation type="submission" date="2013-04" db="EMBL/GenBank/DDBJ databases">
        <title>The Genome Sequence of Bilophila wadsworthia 3_1_6.</title>
        <authorList>
            <consortium name="The Broad Institute Genomics Platform"/>
            <person name="Earl A."/>
            <person name="Ward D."/>
            <person name="Feldgarden M."/>
            <person name="Gevers D."/>
            <person name="Sibley C."/>
            <person name="Strauss J."/>
            <person name="Allen-Vercoe E."/>
            <person name="Walker B."/>
            <person name="Young S."/>
            <person name="Zeng Q."/>
            <person name="Gargeya S."/>
            <person name="Fitzgerald M."/>
            <person name="Haas B."/>
            <person name="Abouelleil A."/>
            <person name="Allen A.W."/>
            <person name="Alvarado L."/>
            <person name="Arachchi H.M."/>
            <person name="Berlin A.M."/>
            <person name="Chapman S.B."/>
            <person name="Gainer-Dewar J."/>
            <person name="Goldberg J."/>
            <person name="Griggs A."/>
            <person name="Gujja S."/>
            <person name="Hansen M."/>
            <person name="Howarth C."/>
            <person name="Imamovic A."/>
            <person name="Ireland A."/>
            <person name="Larimer J."/>
            <person name="McCowan C."/>
            <person name="Murphy C."/>
            <person name="Pearson M."/>
            <person name="Poon T.W."/>
            <person name="Priest M."/>
            <person name="Roberts A."/>
            <person name="Saif S."/>
            <person name="Shea T."/>
            <person name="Sisk P."/>
            <person name="Sykes S."/>
            <person name="Wortman J."/>
            <person name="Nusbaum C."/>
            <person name="Birren B."/>
        </authorList>
    </citation>
    <scope>NUCLEOTIDE SEQUENCE [LARGE SCALE GENOMIC DNA]</scope>
    <source>
        <strain evidence="3 4">3_1_6</strain>
    </source>
</reference>
<dbReference type="Pfam" id="PF03099">
    <property type="entry name" value="BPL_LplA_LipB"/>
    <property type="match status" value="1"/>
</dbReference>
<dbReference type="PANTHER" id="PTHR12835:SF5">
    <property type="entry name" value="BIOTIN--PROTEIN LIGASE"/>
    <property type="match status" value="1"/>
</dbReference>
<dbReference type="PANTHER" id="PTHR12835">
    <property type="entry name" value="BIOTIN PROTEIN LIGASE"/>
    <property type="match status" value="1"/>
</dbReference>
<protein>
    <recommendedName>
        <fullName evidence="2">BPL/LPL catalytic domain-containing protein</fullName>
    </recommendedName>
</protein>